<organism evidence="2 3">
    <name type="scientific">Pedobacter cryoconitis</name>
    <dbReference type="NCBI Taxonomy" id="188932"/>
    <lineage>
        <taxon>Bacteria</taxon>
        <taxon>Pseudomonadati</taxon>
        <taxon>Bacteroidota</taxon>
        <taxon>Sphingobacteriia</taxon>
        <taxon>Sphingobacteriales</taxon>
        <taxon>Sphingobacteriaceae</taxon>
        <taxon>Pedobacter</taxon>
    </lineage>
</organism>
<dbReference type="OrthoDB" id="1495892at2"/>
<protein>
    <recommendedName>
        <fullName evidence="1">DinB-like domain-containing protein</fullName>
    </recommendedName>
</protein>
<dbReference type="KEGG" id="pcm:AY601_4491"/>
<dbReference type="InterPro" id="IPR034660">
    <property type="entry name" value="DinB/YfiT-like"/>
</dbReference>
<reference evidence="2 3" key="1">
    <citation type="submission" date="2016-03" db="EMBL/GenBank/DDBJ databases">
        <title>Complete genome sequence of Pedobacter cryoconitis PAMC 27485.</title>
        <authorList>
            <person name="Lee J."/>
            <person name="Kim O.-S."/>
        </authorList>
    </citation>
    <scope>NUCLEOTIDE SEQUENCE [LARGE SCALE GENOMIC DNA]</scope>
    <source>
        <strain evidence="2 3">PAMC 27485</strain>
    </source>
</reference>
<evidence type="ECO:0000313" key="2">
    <source>
        <dbReference type="EMBL" id="AMQ01331.1"/>
    </source>
</evidence>
<dbReference type="AlphaFoldDB" id="A0A127VJF6"/>
<gene>
    <name evidence="2" type="ORF">AY601_4491</name>
</gene>
<dbReference type="InterPro" id="IPR024775">
    <property type="entry name" value="DinB-like"/>
</dbReference>
<dbReference type="RefSeq" id="WP_068405277.1">
    <property type="nucleotide sequence ID" value="NZ_CP014504.1"/>
</dbReference>
<dbReference type="SUPFAM" id="SSF109854">
    <property type="entry name" value="DinB/YfiT-like putative metalloenzymes"/>
    <property type="match status" value="1"/>
</dbReference>
<dbReference type="Pfam" id="PF12867">
    <property type="entry name" value="DinB_2"/>
    <property type="match status" value="1"/>
</dbReference>
<evidence type="ECO:0000313" key="3">
    <source>
        <dbReference type="Proteomes" id="UP000071561"/>
    </source>
</evidence>
<dbReference type="Gene3D" id="1.20.120.450">
    <property type="entry name" value="dinb family like domain"/>
    <property type="match status" value="1"/>
</dbReference>
<accession>A0A127VJF6</accession>
<feature type="domain" description="DinB-like" evidence="1">
    <location>
        <begin position="15"/>
        <end position="163"/>
    </location>
</feature>
<keyword evidence="3" id="KW-1185">Reference proteome</keyword>
<name>A0A127VJF6_9SPHI</name>
<dbReference type="EMBL" id="CP014504">
    <property type="protein sequence ID" value="AMQ01331.1"/>
    <property type="molecule type" value="Genomic_DNA"/>
</dbReference>
<proteinExistence type="predicted"/>
<evidence type="ECO:0000259" key="1">
    <source>
        <dbReference type="Pfam" id="PF12867"/>
    </source>
</evidence>
<dbReference type="Proteomes" id="UP000071561">
    <property type="component" value="Chromosome"/>
</dbReference>
<sequence length="170" mass="19714">MRNSSVFSSLKDISANYQHFLRGVSEDQFQVTPPSGGWSYSEVYSHIFDISILTLREVQSCIKGEGKVKPTAFIVKVILFFGSFPPNAKYKVPKVLVGRERKITKEAAAVFIQKFLEELNIVYSQLHLADPALKTRHPRLGYLNASQWFRFMEIHLKHHWKQLKRIEKSF</sequence>
<dbReference type="PATRIC" id="fig|188932.3.peg.4656"/>